<keyword evidence="6" id="KW-0067">ATP-binding</keyword>
<dbReference type="InterPro" id="IPR020568">
    <property type="entry name" value="Ribosomal_Su5_D2-typ_SF"/>
</dbReference>
<protein>
    <submittedName>
        <fullName evidence="13">Phosphomevalonate kinase</fullName>
        <ecNumber evidence="13">2.7.4.2</ecNumber>
    </submittedName>
</protein>
<keyword evidence="7" id="KW-0460">Magnesium</keyword>
<dbReference type="PRINTS" id="PR00959">
    <property type="entry name" value="MEVGALKINASE"/>
</dbReference>
<dbReference type="EMBL" id="JANCPR020000026">
    <property type="protein sequence ID" value="MDJ1135137.1"/>
    <property type="molecule type" value="Genomic_DNA"/>
</dbReference>
<evidence type="ECO:0000256" key="8">
    <source>
        <dbReference type="ARBA" id="ARBA00023098"/>
    </source>
</evidence>
<proteinExistence type="predicted"/>
<dbReference type="Pfam" id="PF08544">
    <property type="entry name" value="GHMP_kinases_C"/>
    <property type="match status" value="1"/>
</dbReference>
<keyword evidence="14" id="KW-1185">Reference proteome</keyword>
<dbReference type="Proteomes" id="UP001214441">
    <property type="component" value="Unassembled WGS sequence"/>
</dbReference>
<feature type="domain" description="GHMP kinase C-terminal" evidence="12">
    <location>
        <begin position="268"/>
        <end position="352"/>
    </location>
</feature>
<evidence type="ECO:0000256" key="3">
    <source>
        <dbReference type="ARBA" id="ARBA00022679"/>
    </source>
</evidence>
<keyword evidence="1" id="KW-0963">Cytoplasm</keyword>
<evidence type="ECO:0000256" key="7">
    <source>
        <dbReference type="ARBA" id="ARBA00022842"/>
    </source>
</evidence>
<keyword evidence="5 13" id="KW-0418">Kinase</keyword>
<evidence type="ECO:0000256" key="4">
    <source>
        <dbReference type="ARBA" id="ARBA00022741"/>
    </source>
</evidence>
<keyword evidence="8" id="KW-0443">Lipid metabolism</keyword>
<evidence type="ECO:0000313" key="13">
    <source>
        <dbReference type="EMBL" id="MDJ1135137.1"/>
    </source>
</evidence>
<name>A0ABT7A1B9_9ACTN</name>
<dbReference type="Pfam" id="PF00288">
    <property type="entry name" value="GHMP_kinases_N"/>
    <property type="match status" value="1"/>
</dbReference>
<dbReference type="RefSeq" id="WP_274043253.1">
    <property type="nucleotide sequence ID" value="NZ_JANCPR020000026.1"/>
</dbReference>
<evidence type="ECO:0000256" key="5">
    <source>
        <dbReference type="ARBA" id="ARBA00022777"/>
    </source>
</evidence>
<keyword evidence="4" id="KW-0547">Nucleotide-binding</keyword>
<evidence type="ECO:0000313" key="14">
    <source>
        <dbReference type="Proteomes" id="UP001214441"/>
    </source>
</evidence>
<dbReference type="Gene3D" id="3.30.230.10">
    <property type="match status" value="1"/>
</dbReference>
<dbReference type="InterPro" id="IPR013750">
    <property type="entry name" value="GHMP_kinase_C_dom"/>
</dbReference>
<keyword evidence="2" id="KW-0444">Lipid biosynthesis</keyword>
<evidence type="ECO:0000256" key="1">
    <source>
        <dbReference type="ARBA" id="ARBA00022490"/>
    </source>
</evidence>
<dbReference type="EC" id="2.7.4.2" evidence="13"/>
<dbReference type="SUPFAM" id="SSF55060">
    <property type="entry name" value="GHMP Kinase, C-terminal domain"/>
    <property type="match status" value="1"/>
</dbReference>
<sequence>MTPAVTHRAPGKLLVAGEYAVLEPGQPSIVLAVDRFITVEASTPGDAQVVLATDLLPHEVRMFRGRTGLGPLDRKDTRHLRGTLAHLVSAVEVVDQLRSQLGLAPVPLRLTVRSDLHEQGTKIGLGSSGAVTVAAVTAMTDFCGMPMPPELRLRLALLASIRVDTGPSGADLAASTWGGWILYRAPDRARLLRRLRRDGVAETLLATWPGLTVRALPPPNALSLHTGWSGSPASTSTRVGHLSRTTWWHSAARSRFLTRSTNCVSTAVHALERDDPQALLAAVRGCRRLLSDLDHEAELGIFTAALTDLCTAAEACGGAGKPSGAGGGDCGIALLPSNTDPRTLHRRWAAAGITALSLRVTEAPRSPDDVSAAAGPTAAHRLIPRTA</sequence>
<feature type="domain" description="GHMP kinase N-terminal" evidence="11">
    <location>
        <begin position="91"/>
        <end position="179"/>
    </location>
</feature>
<dbReference type="InterPro" id="IPR006205">
    <property type="entry name" value="Mev_gal_kin"/>
</dbReference>
<evidence type="ECO:0000259" key="11">
    <source>
        <dbReference type="Pfam" id="PF00288"/>
    </source>
</evidence>
<dbReference type="Gene3D" id="3.30.70.890">
    <property type="entry name" value="GHMP kinase, C-terminal domain"/>
    <property type="match status" value="1"/>
</dbReference>
<dbReference type="PANTHER" id="PTHR43290:SF2">
    <property type="entry name" value="MEVALONATE KINASE"/>
    <property type="match status" value="1"/>
</dbReference>
<dbReference type="SUPFAM" id="SSF54211">
    <property type="entry name" value="Ribosomal protein S5 domain 2-like"/>
    <property type="match status" value="1"/>
</dbReference>
<dbReference type="InterPro" id="IPR005917">
    <property type="entry name" value="Pmev_kinase_bact"/>
</dbReference>
<evidence type="ECO:0000256" key="6">
    <source>
        <dbReference type="ARBA" id="ARBA00022840"/>
    </source>
</evidence>
<reference evidence="13 14" key="1">
    <citation type="submission" date="2023-05" db="EMBL/GenBank/DDBJ databases">
        <title>Streptantibioticus silvisoli sp. nov., acidotolerant actinomycetes 1 from pine litter.</title>
        <authorList>
            <person name="Swiecimska M."/>
            <person name="Golinska P."/>
            <person name="Sangal V."/>
            <person name="Wachnowicz B."/>
            <person name="Goodfellow M."/>
        </authorList>
    </citation>
    <scope>NUCLEOTIDE SEQUENCE [LARGE SCALE GENOMIC DNA]</scope>
    <source>
        <strain evidence="13 14">DSM 42109</strain>
    </source>
</reference>
<gene>
    <name evidence="13" type="ORF">NMN56_024890</name>
</gene>
<evidence type="ECO:0000256" key="2">
    <source>
        <dbReference type="ARBA" id="ARBA00022516"/>
    </source>
</evidence>
<dbReference type="GO" id="GO:0004631">
    <property type="term" value="F:phosphomevalonate kinase activity"/>
    <property type="evidence" value="ECO:0007669"/>
    <property type="project" value="UniProtKB-EC"/>
</dbReference>
<accession>A0ABT7A1B9</accession>
<dbReference type="PANTHER" id="PTHR43290">
    <property type="entry name" value="MEVALONATE KINASE"/>
    <property type="match status" value="1"/>
</dbReference>
<dbReference type="NCBIfam" id="TIGR01220">
    <property type="entry name" value="Pmev_kin_Gr_pos"/>
    <property type="match status" value="1"/>
</dbReference>
<evidence type="ECO:0000256" key="9">
    <source>
        <dbReference type="ARBA" id="ARBA00029438"/>
    </source>
</evidence>
<feature type="region of interest" description="Disordered" evidence="10">
    <location>
        <begin position="364"/>
        <end position="387"/>
    </location>
</feature>
<comment type="caution">
    <text evidence="13">The sequence shown here is derived from an EMBL/GenBank/DDBJ whole genome shotgun (WGS) entry which is preliminary data.</text>
</comment>
<evidence type="ECO:0000259" key="12">
    <source>
        <dbReference type="Pfam" id="PF08544"/>
    </source>
</evidence>
<organism evidence="13 14">
    <name type="scientific">Streptomyces iconiensis</name>
    <dbReference type="NCBI Taxonomy" id="1384038"/>
    <lineage>
        <taxon>Bacteria</taxon>
        <taxon>Bacillati</taxon>
        <taxon>Actinomycetota</taxon>
        <taxon>Actinomycetes</taxon>
        <taxon>Kitasatosporales</taxon>
        <taxon>Streptomycetaceae</taxon>
        <taxon>Streptomyces</taxon>
    </lineage>
</organism>
<dbReference type="InterPro" id="IPR006204">
    <property type="entry name" value="GHMP_kinase_N_dom"/>
</dbReference>
<comment type="pathway">
    <text evidence="9">Isoprenoid biosynthesis; isopentenyl diphosphate biosynthesis via mevalonate pathway; isopentenyl diphosphate from (R)-mevalonate: step 1/3.</text>
</comment>
<keyword evidence="3 13" id="KW-0808">Transferase</keyword>
<evidence type="ECO:0000256" key="10">
    <source>
        <dbReference type="SAM" id="MobiDB-lite"/>
    </source>
</evidence>
<dbReference type="InterPro" id="IPR014721">
    <property type="entry name" value="Ribsml_uS5_D2-typ_fold_subgr"/>
</dbReference>
<dbReference type="InterPro" id="IPR036554">
    <property type="entry name" value="GHMP_kinase_C_sf"/>
</dbReference>